<gene>
    <name evidence="1" type="ORF">OCTVUL_1B018276</name>
</gene>
<dbReference type="Proteomes" id="UP001162480">
    <property type="component" value="Chromosome 15"/>
</dbReference>
<evidence type="ECO:0000313" key="1">
    <source>
        <dbReference type="EMBL" id="CAI9734017.1"/>
    </source>
</evidence>
<dbReference type="EMBL" id="OX597828">
    <property type="protein sequence ID" value="CAI9734017.1"/>
    <property type="molecule type" value="Genomic_DNA"/>
</dbReference>
<evidence type="ECO:0000313" key="2">
    <source>
        <dbReference type="Proteomes" id="UP001162480"/>
    </source>
</evidence>
<protein>
    <submittedName>
        <fullName evidence="1">Uncharacterized protein</fullName>
    </submittedName>
</protein>
<accession>A0AA36FDX2</accession>
<proteinExistence type="predicted"/>
<reference evidence="1" key="1">
    <citation type="submission" date="2023-08" db="EMBL/GenBank/DDBJ databases">
        <authorList>
            <person name="Alioto T."/>
            <person name="Alioto T."/>
            <person name="Gomez Garrido J."/>
        </authorList>
    </citation>
    <scope>NUCLEOTIDE SEQUENCE</scope>
</reference>
<dbReference type="AlphaFoldDB" id="A0AA36FDX2"/>
<name>A0AA36FDX2_OCTVU</name>
<sequence length="112" mass="13341">MANTSDKHVQKYYNDSNRWNHYNIYEDVDNDIQKRSELRIEHIFEISEHFISRDSFCCNRLDGNILKPLLNKNLKTFALDNLSKSALERSCIEFDCKYPAKQKPYFGDDSRL</sequence>
<organism evidence="1 2">
    <name type="scientific">Octopus vulgaris</name>
    <name type="common">Common octopus</name>
    <dbReference type="NCBI Taxonomy" id="6645"/>
    <lineage>
        <taxon>Eukaryota</taxon>
        <taxon>Metazoa</taxon>
        <taxon>Spiralia</taxon>
        <taxon>Lophotrochozoa</taxon>
        <taxon>Mollusca</taxon>
        <taxon>Cephalopoda</taxon>
        <taxon>Coleoidea</taxon>
        <taxon>Octopodiformes</taxon>
        <taxon>Octopoda</taxon>
        <taxon>Incirrata</taxon>
        <taxon>Octopodidae</taxon>
        <taxon>Octopus</taxon>
    </lineage>
</organism>
<keyword evidence="2" id="KW-1185">Reference proteome</keyword>